<gene>
    <name evidence="6" type="ORF">ACJIZ3_009218</name>
</gene>
<dbReference type="InterPro" id="IPR036312">
    <property type="entry name" value="Bifun_inhib/LTP/seed_sf"/>
</dbReference>
<protein>
    <recommendedName>
        <fullName evidence="5">Bifunctional inhibitor/plant lipid transfer protein/seed storage helical domain-containing protein</fullName>
    </recommendedName>
</protein>
<dbReference type="Proteomes" id="UP001634393">
    <property type="component" value="Unassembled WGS sequence"/>
</dbReference>
<dbReference type="PRINTS" id="PR00382">
    <property type="entry name" value="LIPIDTRNSFER"/>
</dbReference>
<proteinExistence type="inferred from homology"/>
<accession>A0ABD3TBW5</accession>
<dbReference type="AlphaFoldDB" id="A0ABD3TBW5"/>
<evidence type="ECO:0000256" key="2">
    <source>
        <dbReference type="ARBA" id="ARBA00022448"/>
    </source>
</evidence>
<dbReference type="PANTHER" id="PTHR33076">
    <property type="entry name" value="NON-SPECIFIC LIPID-TRANSFER PROTEIN 2-RELATED"/>
    <property type="match status" value="1"/>
</dbReference>
<organism evidence="6 7">
    <name type="scientific">Penstemon smallii</name>
    <dbReference type="NCBI Taxonomy" id="265156"/>
    <lineage>
        <taxon>Eukaryota</taxon>
        <taxon>Viridiplantae</taxon>
        <taxon>Streptophyta</taxon>
        <taxon>Embryophyta</taxon>
        <taxon>Tracheophyta</taxon>
        <taxon>Spermatophyta</taxon>
        <taxon>Magnoliopsida</taxon>
        <taxon>eudicotyledons</taxon>
        <taxon>Gunneridae</taxon>
        <taxon>Pentapetalae</taxon>
        <taxon>asterids</taxon>
        <taxon>lamiids</taxon>
        <taxon>Lamiales</taxon>
        <taxon>Plantaginaceae</taxon>
        <taxon>Cheloneae</taxon>
        <taxon>Penstemon</taxon>
    </lineage>
</organism>
<evidence type="ECO:0000256" key="1">
    <source>
        <dbReference type="ARBA" id="ARBA00009748"/>
    </source>
</evidence>
<comment type="similarity">
    <text evidence="1">Belongs to the plant LTP family.</text>
</comment>
<evidence type="ECO:0000256" key="4">
    <source>
        <dbReference type="SAM" id="SignalP"/>
    </source>
</evidence>
<reference evidence="6 7" key="1">
    <citation type="submission" date="2024-12" db="EMBL/GenBank/DDBJ databases">
        <title>The unique morphological basis and parallel evolutionary history of personate flowers in Penstemon.</title>
        <authorList>
            <person name="Depatie T.H."/>
            <person name="Wessinger C.A."/>
        </authorList>
    </citation>
    <scope>NUCLEOTIDE SEQUENCE [LARGE SCALE GENOMIC DNA]</scope>
    <source>
        <strain evidence="6">WTNN_2</strain>
        <tissue evidence="6">Leaf</tissue>
    </source>
</reference>
<evidence type="ECO:0000259" key="5">
    <source>
        <dbReference type="Pfam" id="PF00234"/>
    </source>
</evidence>
<evidence type="ECO:0000313" key="7">
    <source>
        <dbReference type="Proteomes" id="UP001634393"/>
    </source>
</evidence>
<dbReference type="GO" id="GO:0008289">
    <property type="term" value="F:lipid binding"/>
    <property type="evidence" value="ECO:0007669"/>
    <property type="project" value="UniProtKB-KW"/>
</dbReference>
<dbReference type="InterPro" id="IPR000528">
    <property type="entry name" value="Plant_nsLTP"/>
</dbReference>
<dbReference type="CDD" id="cd01960">
    <property type="entry name" value="nsLTP1"/>
    <property type="match status" value="1"/>
</dbReference>
<keyword evidence="2" id="KW-0813">Transport</keyword>
<dbReference type="EMBL" id="JBJXBP010000004">
    <property type="protein sequence ID" value="KAL3834482.1"/>
    <property type="molecule type" value="Genomic_DNA"/>
</dbReference>
<feature type="chain" id="PRO_5044779530" description="Bifunctional inhibitor/plant lipid transfer protein/seed storage helical domain-containing protein" evidence="4">
    <location>
        <begin position="20"/>
        <end position="120"/>
    </location>
</feature>
<feature type="domain" description="Bifunctional inhibitor/plant lipid transfer protein/seed storage helical" evidence="5">
    <location>
        <begin position="33"/>
        <end position="119"/>
    </location>
</feature>
<sequence length="120" mass="12286">MVTIRSLVAAFALIGVVIANLLSGLPAASAIDCTTVTALVSACSSFVMYGLPDPIPGSPCCVAMTSLNNVADSDDNRRVVCQCMMDLIATYSSNATAIATLPGFCGVSLGFTIDPNTDCE</sequence>
<evidence type="ECO:0000256" key="3">
    <source>
        <dbReference type="ARBA" id="ARBA00023121"/>
    </source>
</evidence>
<name>A0ABD3TBW5_9LAMI</name>
<keyword evidence="3" id="KW-0446">Lipid-binding</keyword>
<dbReference type="InterPro" id="IPR016140">
    <property type="entry name" value="Bifunc_inhib/LTP/seed_store"/>
</dbReference>
<feature type="signal peptide" evidence="4">
    <location>
        <begin position="1"/>
        <end position="19"/>
    </location>
</feature>
<dbReference type="SUPFAM" id="SSF47699">
    <property type="entry name" value="Bifunctional inhibitor/lipid-transfer protein/seed storage 2S albumin"/>
    <property type="match status" value="1"/>
</dbReference>
<dbReference type="Gene3D" id="1.10.110.10">
    <property type="entry name" value="Plant lipid-transfer and hydrophobic proteins"/>
    <property type="match status" value="1"/>
</dbReference>
<keyword evidence="4" id="KW-0732">Signal</keyword>
<evidence type="ECO:0000313" key="6">
    <source>
        <dbReference type="EMBL" id="KAL3834482.1"/>
    </source>
</evidence>
<dbReference type="Pfam" id="PF00234">
    <property type="entry name" value="Tryp_alpha_amyl"/>
    <property type="match status" value="1"/>
</dbReference>
<keyword evidence="7" id="KW-1185">Reference proteome</keyword>
<comment type="caution">
    <text evidence="6">The sequence shown here is derived from an EMBL/GenBank/DDBJ whole genome shotgun (WGS) entry which is preliminary data.</text>
</comment>